<dbReference type="CDD" id="cd02440">
    <property type="entry name" value="AdoMet_MTases"/>
    <property type="match status" value="1"/>
</dbReference>
<evidence type="ECO:0000313" key="2">
    <source>
        <dbReference type="Proteomes" id="UP000326924"/>
    </source>
</evidence>
<keyword evidence="2" id="KW-1185">Reference proteome</keyword>
<dbReference type="Proteomes" id="UP000326924">
    <property type="component" value="Unassembled WGS sequence"/>
</dbReference>
<dbReference type="GO" id="GO:0032259">
    <property type="term" value="P:methylation"/>
    <property type="evidence" value="ECO:0007669"/>
    <property type="project" value="UniProtKB-KW"/>
</dbReference>
<accession>A0A5J5F861</accession>
<keyword evidence="1" id="KW-0489">Methyltransferase</keyword>
<dbReference type="PANTHER" id="PTHR43591">
    <property type="entry name" value="METHYLTRANSFERASE"/>
    <property type="match status" value="1"/>
</dbReference>
<dbReference type="GO" id="GO:0008168">
    <property type="term" value="F:methyltransferase activity"/>
    <property type="evidence" value="ECO:0007669"/>
    <property type="project" value="UniProtKB-KW"/>
</dbReference>
<organism evidence="1 2">
    <name type="scientific">Sphaerosporella brunnea</name>
    <dbReference type="NCBI Taxonomy" id="1250544"/>
    <lineage>
        <taxon>Eukaryota</taxon>
        <taxon>Fungi</taxon>
        <taxon>Dikarya</taxon>
        <taxon>Ascomycota</taxon>
        <taxon>Pezizomycotina</taxon>
        <taxon>Pezizomycetes</taxon>
        <taxon>Pezizales</taxon>
        <taxon>Pyronemataceae</taxon>
        <taxon>Sphaerosporella</taxon>
    </lineage>
</organism>
<gene>
    <name evidence="1" type="ORF">FN846DRAFT_131808</name>
</gene>
<dbReference type="InParanoid" id="A0A5J5F861"/>
<dbReference type="AlphaFoldDB" id="A0A5J5F861"/>
<dbReference type="Pfam" id="PF13489">
    <property type="entry name" value="Methyltransf_23"/>
    <property type="match status" value="1"/>
</dbReference>
<dbReference type="Gene3D" id="3.40.50.150">
    <property type="entry name" value="Vaccinia Virus protein VP39"/>
    <property type="match status" value="1"/>
</dbReference>
<protein>
    <submittedName>
        <fullName evidence="1">S-adenosyl-L-methionine-dependent methyltransferase</fullName>
    </submittedName>
</protein>
<name>A0A5J5F861_9PEZI</name>
<comment type="caution">
    <text evidence="1">The sequence shown here is derived from an EMBL/GenBank/DDBJ whole genome shotgun (WGS) entry which is preliminary data.</text>
</comment>
<dbReference type="PANTHER" id="PTHR43591:SF10">
    <property type="entry name" value="ABC TRANSMEMBRANE TYPE-1 DOMAIN-CONTAINING PROTEIN-RELATED"/>
    <property type="match status" value="1"/>
</dbReference>
<evidence type="ECO:0000313" key="1">
    <source>
        <dbReference type="EMBL" id="KAA8913406.1"/>
    </source>
</evidence>
<proteinExistence type="predicted"/>
<dbReference type="OrthoDB" id="2013972at2759"/>
<dbReference type="SUPFAM" id="SSF53335">
    <property type="entry name" value="S-adenosyl-L-methionine-dependent methyltransferases"/>
    <property type="match status" value="1"/>
</dbReference>
<dbReference type="EMBL" id="VXIS01000015">
    <property type="protein sequence ID" value="KAA8913406.1"/>
    <property type="molecule type" value="Genomic_DNA"/>
</dbReference>
<dbReference type="InterPro" id="IPR029063">
    <property type="entry name" value="SAM-dependent_MTases_sf"/>
</dbReference>
<sequence>MAGTESIEVDPALLKSDCDSDYASSGYNTESTSLSSTVNEYIFENGRRYHAYYGTDKNLLPTDEAEKDRMDLHHEIMIQLLDGELHKAPLPPDVHNILDVGTGTGIWAIDMADKYPSAQVLGIDLSPLQPKWVPPNCKFEVDDAELEWTYRSDYFSFIHFRNVAQGITKWRQVLAEAYRCTKRGGYVELSESGAMLYSDDDSLAPENPARRWGELMTEAMAKSGRTAPVDGHLSERLEKAGFVDIKSFAIKQPFGPWAKDKKLKKLGMMLLLQGEQGFHSYGMMAFTRMLKMDPKEADTLCRAAIAATKNKKTHAYAIHYVAYGRKPEAEE</sequence>
<reference evidence="1 2" key="1">
    <citation type="submission" date="2019-09" db="EMBL/GenBank/DDBJ databases">
        <title>Draft genome of the ectomycorrhizal ascomycete Sphaerosporella brunnea.</title>
        <authorList>
            <consortium name="DOE Joint Genome Institute"/>
            <person name="Benucci G.M."/>
            <person name="Marozzi G."/>
            <person name="Antonielli L."/>
            <person name="Sanchez S."/>
            <person name="Marco P."/>
            <person name="Wang X."/>
            <person name="Falini L.B."/>
            <person name="Barry K."/>
            <person name="Haridas S."/>
            <person name="Lipzen A."/>
            <person name="Labutti K."/>
            <person name="Grigoriev I.V."/>
            <person name="Murat C."/>
            <person name="Martin F."/>
            <person name="Albertini E."/>
            <person name="Donnini D."/>
            <person name="Bonito G."/>
        </authorList>
    </citation>
    <scope>NUCLEOTIDE SEQUENCE [LARGE SCALE GENOMIC DNA]</scope>
    <source>
        <strain evidence="1 2">Sb_GMNB300</strain>
    </source>
</reference>
<keyword evidence="1" id="KW-0808">Transferase</keyword>